<feature type="compositionally biased region" description="Acidic residues" evidence="2">
    <location>
        <begin position="424"/>
        <end position="433"/>
    </location>
</feature>
<dbReference type="InParanoid" id="G0PBT4"/>
<reference evidence="4" key="1">
    <citation type="submission" date="2011-07" db="EMBL/GenBank/DDBJ databases">
        <authorList>
            <consortium name="Caenorhabditis brenneri Sequencing and Analysis Consortium"/>
            <person name="Wilson R.K."/>
        </authorList>
    </citation>
    <scope>NUCLEOTIDE SEQUENCE [LARGE SCALE GENOMIC DNA]</scope>
    <source>
        <strain evidence="4">PB2801</strain>
    </source>
</reference>
<evidence type="ECO:0000256" key="2">
    <source>
        <dbReference type="SAM" id="MobiDB-lite"/>
    </source>
</evidence>
<keyword evidence="4" id="KW-1185">Reference proteome</keyword>
<proteinExistence type="predicted"/>
<name>G0PBT4_CAEBE</name>
<feature type="region of interest" description="Disordered" evidence="2">
    <location>
        <begin position="333"/>
        <end position="387"/>
    </location>
</feature>
<evidence type="ECO:0000313" key="3">
    <source>
        <dbReference type="EMBL" id="EGT50674.1"/>
    </source>
</evidence>
<dbReference type="AlphaFoldDB" id="G0PBT4"/>
<evidence type="ECO:0000256" key="1">
    <source>
        <dbReference type="SAM" id="Coils"/>
    </source>
</evidence>
<dbReference type="OMA" id="YNHAERE"/>
<gene>
    <name evidence="3" type="ORF">CAEBREN_21316</name>
</gene>
<dbReference type="HOGENOM" id="CLU_618528_0_0_1"/>
<keyword evidence="1" id="KW-0175">Coiled coil</keyword>
<evidence type="ECO:0000313" key="4">
    <source>
        <dbReference type="Proteomes" id="UP000008068"/>
    </source>
</evidence>
<dbReference type="EMBL" id="GL380219">
    <property type="protein sequence ID" value="EGT50674.1"/>
    <property type="molecule type" value="Genomic_DNA"/>
</dbReference>
<feature type="coiled-coil region" evidence="1">
    <location>
        <begin position="30"/>
        <end position="57"/>
    </location>
</feature>
<accession>G0PBT4</accession>
<organism evidence="4">
    <name type="scientific">Caenorhabditis brenneri</name>
    <name type="common">Nematode worm</name>
    <dbReference type="NCBI Taxonomy" id="135651"/>
    <lineage>
        <taxon>Eukaryota</taxon>
        <taxon>Metazoa</taxon>
        <taxon>Ecdysozoa</taxon>
        <taxon>Nematoda</taxon>
        <taxon>Chromadorea</taxon>
        <taxon>Rhabditida</taxon>
        <taxon>Rhabditina</taxon>
        <taxon>Rhabditomorpha</taxon>
        <taxon>Rhabditoidea</taxon>
        <taxon>Rhabditidae</taxon>
        <taxon>Peloderinae</taxon>
        <taxon>Caenorhabditis</taxon>
    </lineage>
</organism>
<feature type="compositionally biased region" description="Basic and acidic residues" evidence="2">
    <location>
        <begin position="339"/>
        <end position="348"/>
    </location>
</feature>
<sequence>MSGRRSVVNEPYNHAEREGGTHQIVDVQQYRRVCNKAAALNNRVKELEDLLVKTNEAHGVVTAGLEAEKKKILDENALFKTCIEDGDRKMKRTVEQHNIETDQLKLDKNKAIHEKNLLEDEVLVMKREQGSQSAGVEEKKEKVRLLEIDKMALEHQLEQKTKESKRMKDEYEKRGASWNSEKEDMLKERQALLEMLKEVREENVLLTEDKDALANQMVSLIRKYNVLEDEKETLIIEKQKLHQAKLMVVKEKEDMNVVKRKLEDELAQQKEYVSRIMEETNDLRKAEKTVGDQKMVIEKLELEKEELGRKYRRAVDSYQEREKIMVETIKSLQPSVQKGSKDNQRNEAEENASSIKNKTVELANTVNYPTSPPGIKRPHDGNGNEKLSFKFMKNDTKINEVKSPFASTKKENRSIRTTPCTREEFDELEDDIWSDMGMAPKKQ</sequence>
<dbReference type="Proteomes" id="UP000008068">
    <property type="component" value="Unassembled WGS sequence"/>
</dbReference>
<protein>
    <submittedName>
        <fullName evidence="3">Uncharacterized protein</fullName>
    </submittedName>
</protein>
<feature type="compositionally biased region" description="Polar residues" evidence="2">
    <location>
        <begin position="351"/>
        <end position="369"/>
    </location>
</feature>
<feature type="region of interest" description="Disordered" evidence="2">
    <location>
        <begin position="404"/>
        <end position="443"/>
    </location>
</feature>
<feature type="coiled-coil region" evidence="1">
    <location>
        <begin position="101"/>
        <end position="317"/>
    </location>
</feature>